<dbReference type="Pfam" id="PF13843">
    <property type="entry name" value="DDE_Tnp_1_7"/>
    <property type="match status" value="1"/>
</dbReference>
<dbReference type="OrthoDB" id="10043918at2759"/>
<evidence type="ECO:0000313" key="2">
    <source>
        <dbReference type="EnsemblMetazoa" id="XP_029346210.1"/>
    </source>
</evidence>
<proteinExistence type="predicted"/>
<keyword evidence="3" id="KW-1185">Reference proteome</keyword>
<evidence type="ECO:0000259" key="1">
    <source>
        <dbReference type="Pfam" id="PF13843"/>
    </source>
</evidence>
<dbReference type="Proteomes" id="UP000007819">
    <property type="component" value="Chromosome A2"/>
</dbReference>
<evidence type="ECO:0000313" key="3">
    <source>
        <dbReference type="Proteomes" id="UP000007819"/>
    </source>
</evidence>
<dbReference type="EnsemblMetazoa" id="XM_029490350.1">
    <property type="protein sequence ID" value="XP_029346210.1"/>
    <property type="gene ID" value="LOC115033033"/>
</dbReference>
<accession>A0A8R2JU20</accession>
<dbReference type="AlphaFoldDB" id="A0A8R2JU20"/>
<dbReference type="PANTHER" id="PTHR46599:SF3">
    <property type="entry name" value="PIGGYBAC TRANSPOSABLE ELEMENT-DERIVED PROTEIN 4"/>
    <property type="match status" value="1"/>
</dbReference>
<dbReference type="GeneID" id="115033033"/>
<dbReference type="RefSeq" id="XP_029346210.1">
    <property type="nucleotide sequence ID" value="XM_029490350.1"/>
</dbReference>
<reference evidence="3" key="1">
    <citation type="submission" date="2010-06" db="EMBL/GenBank/DDBJ databases">
        <authorList>
            <person name="Jiang H."/>
            <person name="Abraham K."/>
            <person name="Ali S."/>
            <person name="Alsbrooks S.L."/>
            <person name="Anim B.N."/>
            <person name="Anosike U.S."/>
            <person name="Attaway T."/>
            <person name="Bandaranaike D.P."/>
            <person name="Battles P.K."/>
            <person name="Bell S.N."/>
            <person name="Bell A.V."/>
            <person name="Beltran B."/>
            <person name="Bickham C."/>
            <person name="Bustamante Y."/>
            <person name="Caleb T."/>
            <person name="Canada A."/>
            <person name="Cardenas V."/>
            <person name="Carter K."/>
            <person name="Chacko J."/>
            <person name="Chandrabose M.N."/>
            <person name="Chavez D."/>
            <person name="Chavez A."/>
            <person name="Chen L."/>
            <person name="Chu H.-S."/>
            <person name="Claassen K.J."/>
            <person name="Cockrell R."/>
            <person name="Collins M."/>
            <person name="Cooper J.A."/>
            <person name="Cree A."/>
            <person name="Curry S.M."/>
            <person name="Da Y."/>
            <person name="Dao M.D."/>
            <person name="Das B."/>
            <person name="Davila M.-L."/>
            <person name="Davy-Carroll L."/>
            <person name="Denson S."/>
            <person name="Dinh H."/>
            <person name="Ebong V.E."/>
            <person name="Edwards J.R."/>
            <person name="Egan A."/>
            <person name="El-Daye J."/>
            <person name="Escobedo L."/>
            <person name="Fernandez S."/>
            <person name="Fernando P.R."/>
            <person name="Flagg N."/>
            <person name="Forbes L.D."/>
            <person name="Fowler R.G."/>
            <person name="Fu Q."/>
            <person name="Gabisi R.A."/>
            <person name="Ganer J."/>
            <person name="Garbino Pronczuk A."/>
            <person name="Garcia R.M."/>
            <person name="Garner T."/>
            <person name="Garrett T.E."/>
            <person name="Gonzalez D.A."/>
            <person name="Hamid H."/>
            <person name="Hawkins E.S."/>
            <person name="Hirani K."/>
            <person name="Hogues M.E."/>
            <person name="Hollins B."/>
            <person name="Hsiao C.-H."/>
            <person name="Jabil R."/>
            <person name="James M.L."/>
            <person name="Jhangiani S.N."/>
            <person name="Johnson B."/>
            <person name="Johnson Q."/>
            <person name="Joshi V."/>
            <person name="Kalu J.B."/>
            <person name="Kam C."/>
            <person name="Kashfia A."/>
            <person name="Keebler J."/>
            <person name="Kisamo H."/>
            <person name="Kovar C.L."/>
            <person name="Lago L.A."/>
            <person name="Lai C.-Y."/>
            <person name="Laidlaw J."/>
            <person name="Lara F."/>
            <person name="Le T.-K."/>
            <person name="Lee S.L."/>
            <person name="Legall F.H."/>
            <person name="Lemon S.J."/>
            <person name="Lewis L.R."/>
            <person name="Li B."/>
            <person name="Liu Y."/>
            <person name="Liu Y.-S."/>
            <person name="Lopez J."/>
            <person name="Lozado R.J."/>
            <person name="Lu J."/>
            <person name="Madu R.C."/>
            <person name="Maheshwari M."/>
            <person name="Maheshwari R."/>
            <person name="Malloy K."/>
            <person name="Martinez E."/>
            <person name="Mathew T."/>
            <person name="Mercado I.C."/>
            <person name="Mercado C."/>
            <person name="Meyer B."/>
            <person name="Montgomery K."/>
            <person name="Morgan M.B."/>
            <person name="Munidasa M."/>
            <person name="Nazareth L.V."/>
            <person name="Nelson J."/>
            <person name="Ng B.M."/>
            <person name="Nguyen N.B."/>
            <person name="Nguyen P.Q."/>
            <person name="Nguyen T."/>
            <person name="Obregon M."/>
            <person name="Okwuonu G.O."/>
            <person name="Onwere C.G."/>
            <person name="Orozco G."/>
            <person name="Parra A."/>
            <person name="Patel S."/>
            <person name="Patil S."/>
            <person name="Perez A."/>
            <person name="Perez Y."/>
            <person name="Pham C."/>
            <person name="Primus E.L."/>
            <person name="Pu L.-L."/>
            <person name="Puazo M."/>
            <person name="Qin X."/>
            <person name="Quiroz J.B."/>
            <person name="Reese J."/>
            <person name="Richards S."/>
            <person name="Rives C.M."/>
            <person name="Robberts R."/>
            <person name="Ruiz S.J."/>
            <person name="Ruiz M.J."/>
            <person name="Santibanez J."/>
            <person name="Schneider B.W."/>
            <person name="Sisson I."/>
            <person name="Smith M."/>
            <person name="Sodergren E."/>
            <person name="Song X.-Z."/>
            <person name="Song B.B."/>
            <person name="Summersgill H."/>
            <person name="Thelus R."/>
            <person name="Thornton R.D."/>
            <person name="Trejos Z.Y."/>
            <person name="Usmani K."/>
            <person name="Vattathil S."/>
            <person name="Villasana D."/>
            <person name="Walker D.L."/>
            <person name="Wang S."/>
            <person name="Wang K."/>
            <person name="White C.S."/>
            <person name="Williams A.C."/>
            <person name="Williamson J."/>
            <person name="Wilson K."/>
            <person name="Woghiren I.O."/>
            <person name="Woodworth J.R."/>
            <person name="Worley K.C."/>
            <person name="Wright R.A."/>
            <person name="Wu W."/>
            <person name="Young L."/>
            <person name="Zhang L."/>
            <person name="Zhang J."/>
            <person name="Zhu Y."/>
            <person name="Muzny D.M."/>
            <person name="Weinstock G."/>
            <person name="Gibbs R.A."/>
        </authorList>
    </citation>
    <scope>NUCLEOTIDE SEQUENCE [LARGE SCALE GENOMIC DNA]</scope>
    <source>
        <strain evidence="3">LSR1</strain>
    </source>
</reference>
<protein>
    <recommendedName>
        <fullName evidence="1">PiggyBac transposable element-derived protein domain-containing protein</fullName>
    </recommendedName>
</protein>
<dbReference type="InterPro" id="IPR029526">
    <property type="entry name" value="PGBD"/>
</dbReference>
<organism evidence="2 3">
    <name type="scientific">Acyrthosiphon pisum</name>
    <name type="common">Pea aphid</name>
    <dbReference type="NCBI Taxonomy" id="7029"/>
    <lineage>
        <taxon>Eukaryota</taxon>
        <taxon>Metazoa</taxon>
        <taxon>Ecdysozoa</taxon>
        <taxon>Arthropoda</taxon>
        <taxon>Hexapoda</taxon>
        <taxon>Insecta</taxon>
        <taxon>Pterygota</taxon>
        <taxon>Neoptera</taxon>
        <taxon>Paraneoptera</taxon>
        <taxon>Hemiptera</taxon>
        <taxon>Sternorrhyncha</taxon>
        <taxon>Aphidomorpha</taxon>
        <taxon>Aphidoidea</taxon>
        <taxon>Aphididae</taxon>
        <taxon>Macrosiphini</taxon>
        <taxon>Acyrthosiphon</taxon>
    </lineage>
</organism>
<name>A0A8R2JU20_ACYPI</name>
<dbReference type="KEGG" id="api:115033033"/>
<feature type="domain" description="PiggyBac transposable element-derived protein" evidence="1">
    <location>
        <begin position="2"/>
        <end position="360"/>
    </location>
</feature>
<dbReference type="PANTHER" id="PTHR46599">
    <property type="entry name" value="PIGGYBAC TRANSPOSABLE ELEMENT-DERIVED PROTEIN 4"/>
    <property type="match status" value="1"/>
</dbReference>
<sequence>MCPIQIFNMIMGNMYQKIVFESNLYAEQHNISLNTNIEELKAFLGLLIYMGYHELPGIRLYWSNDPNFYCDRVAKVMPVKQFLKLLRCIHLNDNSKMPQRQSQEFDKLFKIRPMLSHLQEKYKTMYKPSRHLAVDESMVAFKGRSSMKQFMPLKPIKRGFKVWALADSQSGFLLNFDVYTGKKSDGNVEYGLGENVVISLTDTLKNKFYCIYFDNFFTSIPLISKLLNGGLFACGTFRVNKKFYPKHLMKSDNKYMPGDIEYAQSKDISVMRWKDRGAKPVTLISNMHNASESTIVNRKNKKGEKIAVKCPVGISDYNKHMGGVDKFDQYMANYSISQKSRRWWLKLFYYMIDTAVVNSFILYKESCNTMKKKYINHLEFRSRLTDELISDFSSRKNRLHHLKIEL</sequence>
<reference evidence="2" key="2">
    <citation type="submission" date="2022-06" db="UniProtKB">
        <authorList>
            <consortium name="EnsemblMetazoa"/>
        </authorList>
    </citation>
    <scope>IDENTIFICATION</scope>
</reference>